<dbReference type="Proteomes" id="UP000298138">
    <property type="component" value="Unassembled WGS sequence"/>
</dbReference>
<keyword evidence="7" id="KW-0804">Transcription</keyword>
<evidence type="ECO:0000313" key="12">
    <source>
        <dbReference type="EMBL" id="TGZ80300.1"/>
    </source>
</evidence>
<feature type="compositionally biased region" description="Gly residues" evidence="10">
    <location>
        <begin position="649"/>
        <end position="658"/>
    </location>
</feature>
<dbReference type="InterPro" id="IPR050527">
    <property type="entry name" value="Snail/Krueppel_Znf"/>
</dbReference>
<keyword evidence="2" id="KW-0479">Metal-binding</keyword>
<evidence type="ECO:0000256" key="7">
    <source>
        <dbReference type="ARBA" id="ARBA00023163"/>
    </source>
</evidence>
<dbReference type="InParanoid" id="A0A4S2MUR5"/>
<proteinExistence type="predicted"/>
<evidence type="ECO:0000256" key="9">
    <source>
        <dbReference type="PROSITE-ProRule" id="PRU00042"/>
    </source>
</evidence>
<dbReference type="SUPFAM" id="SSF57667">
    <property type="entry name" value="beta-beta-alpha zinc fingers"/>
    <property type="match status" value="1"/>
</dbReference>
<dbReference type="GO" id="GO:0000978">
    <property type="term" value="F:RNA polymerase II cis-regulatory region sequence-specific DNA binding"/>
    <property type="evidence" value="ECO:0007669"/>
    <property type="project" value="TreeGrafter"/>
</dbReference>
<keyword evidence="4 9" id="KW-0863">Zinc-finger</keyword>
<dbReference type="STRING" id="341454.A0A4S2MUR5"/>
<keyword evidence="8" id="KW-0539">Nucleus</keyword>
<feature type="domain" description="C2H2-type" evidence="11">
    <location>
        <begin position="422"/>
        <end position="449"/>
    </location>
</feature>
<evidence type="ECO:0000256" key="5">
    <source>
        <dbReference type="ARBA" id="ARBA00022833"/>
    </source>
</evidence>
<feature type="region of interest" description="Disordered" evidence="10">
    <location>
        <begin position="529"/>
        <end position="570"/>
    </location>
</feature>
<gene>
    <name evidence="12" type="ORF">EX30DRAFT_379227</name>
</gene>
<reference evidence="12 13" key="1">
    <citation type="submission" date="2019-04" db="EMBL/GenBank/DDBJ databases">
        <title>Comparative genomics and transcriptomics to analyze fruiting body development in filamentous ascomycetes.</title>
        <authorList>
            <consortium name="DOE Joint Genome Institute"/>
            <person name="Lutkenhaus R."/>
            <person name="Traeger S."/>
            <person name="Breuer J."/>
            <person name="Kuo A."/>
            <person name="Lipzen A."/>
            <person name="Pangilinan J."/>
            <person name="Dilworth D."/>
            <person name="Sandor L."/>
            <person name="Poggeler S."/>
            <person name="Barry K."/>
            <person name="Grigoriev I.V."/>
            <person name="Nowrousian M."/>
        </authorList>
    </citation>
    <scope>NUCLEOTIDE SEQUENCE [LARGE SCALE GENOMIC DNA]</scope>
    <source>
        <strain evidence="12 13">CBS 389.68</strain>
    </source>
</reference>
<feature type="compositionally biased region" description="Basic residues" evidence="10">
    <location>
        <begin position="373"/>
        <end position="383"/>
    </location>
</feature>
<organism evidence="12 13">
    <name type="scientific">Ascodesmis nigricans</name>
    <dbReference type="NCBI Taxonomy" id="341454"/>
    <lineage>
        <taxon>Eukaryota</taxon>
        <taxon>Fungi</taxon>
        <taxon>Dikarya</taxon>
        <taxon>Ascomycota</taxon>
        <taxon>Pezizomycotina</taxon>
        <taxon>Pezizomycetes</taxon>
        <taxon>Pezizales</taxon>
        <taxon>Ascodesmidaceae</taxon>
        <taxon>Ascodesmis</taxon>
    </lineage>
</organism>
<dbReference type="InterPro" id="IPR036236">
    <property type="entry name" value="Znf_C2H2_sf"/>
</dbReference>
<dbReference type="SMART" id="SM00355">
    <property type="entry name" value="ZnF_C2H2"/>
    <property type="match status" value="2"/>
</dbReference>
<dbReference type="EMBL" id="ML220125">
    <property type="protein sequence ID" value="TGZ80300.1"/>
    <property type="molecule type" value="Genomic_DNA"/>
</dbReference>
<feature type="region of interest" description="Disordered" evidence="10">
    <location>
        <begin position="258"/>
        <end position="417"/>
    </location>
</feature>
<evidence type="ECO:0000256" key="1">
    <source>
        <dbReference type="ARBA" id="ARBA00004123"/>
    </source>
</evidence>
<dbReference type="GO" id="GO:0008270">
    <property type="term" value="F:zinc ion binding"/>
    <property type="evidence" value="ECO:0007669"/>
    <property type="project" value="UniProtKB-KW"/>
</dbReference>
<feature type="compositionally biased region" description="Low complexity" evidence="10">
    <location>
        <begin position="320"/>
        <end position="338"/>
    </location>
</feature>
<dbReference type="InterPro" id="IPR013087">
    <property type="entry name" value="Znf_C2H2_type"/>
</dbReference>
<evidence type="ECO:0000256" key="4">
    <source>
        <dbReference type="ARBA" id="ARBA00022771"/>
    </source>
</evidence>
<evidence type="ECO:0000259" key="11">
    <source>
        <dbReference type="PROSITE" id="PS50157"/>
    </source>
</evidence>
<feature type="compositionally biased region" description="Low complexity" evidence="10">
    <location>
        <begin position="659"/>
        <end position="673"/>
    </location>
</feature>
<dbReference type="FunFam" id="3.30.160.60:FF:000146">
    <property type="entry name" value="C2H2 type zinc finger protein"/>
    <property type="match status" value="1"/>
</dbReference>
<feature type="region of interest" description="Disordered" evidence="10">
    <location>
        <begin position="1"/>
        <end position="98"/>
    </location>
</feature>
<feature type="domain" description="C2H2-type" evidence="11">
    <location>
        <begin position="450"/>
        <end position="477"/>
    </location>
</feature>
<evidence type="ECO:0000256" key="6">
    <source>
        <dbReference type="ARBA" id="ARBA00023015"/>
    </source>
</evidence>
<comment type="subcellular location">
    <subcellularLocation>
        <location evidence="1">Nucleus</location>
    </subcellularLocation>
</comment>
<dbReference type="PROSITE" id="PS50157">
    <property type="entry name" value="ZINC_FINGER_C2H2_2"/>
    <property type="match status" value="2"/>
</dbReference>
<dbReference type="Gene3D" id="3.30.160.60">
    <property type="entry name" value="Classic Zinc Finger"/>
    <property type="match status" value="3"/>
</dbReference>
<feature type="region of interest" description="Disordered" evidence="10">
    <location>
        <begin position="601"/>
        <end position="673"/>
    </location>
</feature>
<evidence type="ECO:0000256" key="3">
    <source>
        <dbReference type="ARBA" id="ARBA00022737"/>
    </source>
</evidence>
<keyword evidence="13" id="KW-1185">Reference proteome</keyword>
<evidence type="ECO:0000256" key="10">
    <source>
        <dbReference type="SAM" id="MobiDB-lite"/>
    </source>
</evidence>
<keyword evidence="5" id="KW-0862">Zinc</keyword>
<dbReference type="PANTHER" id="PTHR24388:SF54">
    <property type="entry name" value="PROTEIN ESCARGOT"/>
    <property type="match status" value="1"/>
</dbReference>
<feature type="compositionally biased region" description="Acidic residues" evidence="10">
    <location>
        <begin position="603"/>
        <end position="612"/>
    </location>
</feature>
<dbReference type="GO" id="GO:0071248">
    <property type="term" value="P:cellular response to metal ion"/>
    <property type="evidence" value="ECO:0007669"/>
    <property type="project" value="UniProtKB-ARBA"/>
</dbReference>
<dbReference type="PANTHER" id="PTHR24388">
    <property type="entry name" value="ZINC FINGER PROTEIN"/>
    <property type="match status" value="1"/>
</dbReference>
<evidence type="ECO:0000313" key="13">
    <source>
        <dbReference type="Proteomes" id="UP000298138"/>
    </source>
</evidence>
<dbReference type="FunFam" id="3.30.160.60:FF:000181">
    <property type="entry name" value="C2H2 type zinc finger protein"/>
    <property type="match status" value="1"/>
</dbReference>
<sequence length="673" mass="73631">MTSSAPPHGDPLNGQHFSPTSEETLYGQPSFSAPPNASFETSQNYAQSYAPKQDPSPIHPTGASFTDFPLYPPPPESQKVHGLFEQDFGPDASGSINPAELMNQSQLPVDPQLQQHSPHLPQHEYVESSGFEWNAIMGSQNPSWSHRRAPSEYSDISSAAASPFLATQEFGDPHSPLLQPQHGSMQDLLNSDLNFEGFTLQDTSRDHSRSVSPAPQIHSLHHSAANSPFLMPQNDHMLNMVPTNIPQMEIPQMELHVPPQAPPEVKCEPSVSRPEDAPQINVIPAPPQKQFAFPKPLDSDGLFPPQKVRRGRSKSDPYVSGSIPNLNIPSSSLSPLSGHAAPHHRHSRRSSLSPADIPSVSSSRNPSPDRVSKPLHHGHHRRSSTNSVPNNRDHILEMVHPNRPGAPVLSEPKRTQKHPATYQCNLCPKRFTRAYNLRSHLRTHTDERPFVCTVCGKAFARQHDRKRHEGLHSGEKKFSCRGTLKSGNLWGCGRKFARADALGRHFRSEAGRVCIRPLLEEETAERAARGSIPGGVMHPAGILPSQHFDPGIQTLHSQPPHPHHQHHNPHILPTTAPEMTFPSALLDQFPDLRSFAWGMMEPGPEDDGEIDGIDGYGGRSGDESVSGRSSFDAGAPPDYDSYDERGWGSDTGGGGGPGPAIQVPVGQGMYHNS</sequence>
<keyword evidence="3" id="KW-0677">Repeat</keyword>
<keyword evidence="6" id="KW-0805">Transcription regulation</keyword>
<name>A0A4S2MUR5_9PEZI</name>
<dbReference type="PROSITE" id="PS00028">
    <property type="entry name" value="ZINC_FINGER_C2H2_1"/>
    <property type="match status" value="2"/>
</dbReference>
<dbReference type="AlphaFoldDB" id="A0A4S2MUR5"/>
<dbReference type="Pfam" id="PF00096">
    <property type="entry name" value="zf-C2H2"/>
    <property type="match status" value="2"/>
</dbReference>
<feature type="compositionally biased region" description="Polar residues" evidence="10">
    <location>
        <begin position="15"/>
        <end position="47"/>
    </location>
</feature>
<protein>
    <recommendedName>
        <fullName evidence="11">C2H2-type domain-containing protein</fullName>
    </recommendedName>
</protein>
<evidence type="ECO:0000256" key="8">
    <source>
        <dbReference type="ARBA" id="ARBA00023242"/>
    </source>
</evidence>
<accession>A0A4S2MUR5</accession>
<dbReference type="GO" id="GO:0000981">
    <property type="term" value="F:DNA-binding transcription factor activity, RNA polymerase II-specific"/>
    <property type="evidence" value="ECO:0007669"/>
    <property type="project" value="TreeGrafter"/>
</dbReference>
<dbReference type="GO" id="GO:0005634">
    <property type="term" value="C:nucleus"/>
    <property type="evidence" value="ECO:0007669"/>
    <property type="project" value="UniProtKB-SubCell"/>
</dbReference>
<evidence type="ECO:0000256" key="2">
    <source>
        <dbReference type="ARBA" id="ARBA00022723"/>
    </source>
</evidence>
<dbReference type="OrthoDB" id="8117402at2759"/>